<dbReference type="InterPro" id="IPR003657">
    <property type="entry name" value="WRKY_dom"/>
</dbReference>
<comment type="caution">
    <text evidence="8">The sequence shown here is derived from an EMBL/GenBank/DDBJ whole genome shotgun (WGS) entry which is preliminary data.</text>
</comment>
<keyword evidence="2" id="KW-0805">Transcription regulation</keyword>
<proteinExistence type="predicted"/>
<gene>
    <name evidence="8" type="ORF">Ahy_B06g085987</name>
</gene>
<dbReference type="InterPro" id="IPR036576">
    <property type="entry name" value="WRKY_dom_sf"/>
</dbReference>
<keyword evidence="9" id="KW-1185">Reference proteome</keyword>
<evidence type="ECO:0000313" key="9">
    <source>
        <dbReference type="Proteomes" id="UP000289738"/>
    </source>
</evidence>
<keyword evidence="3" id="KW-0238">DNA-binding</keyword>
<dbReference type="Pfam" id="PF10533">
    <property type="entry name" value="Plant_zn_clust"/>
    <property type="match status" value="1"/>
</dbReference>
<dbReference type="GO" id="GO:0003700">
    <property type="term" value="F:DNA-binding transcription factor activity"/>
    <property type="evidence" value="ECO:0007669"/>
    <property type="project" value="InterPro"/>
</dbReference>
<feature type="region of interest" description="Disordered" evidence="6">
    <location>
        <begin position="163"/>
        <end position="194"/>
    </location>
</feature>
<evidence type="ECO:0000256" key="3">
    <source>
        <dbReference type="ARBA" id="ARBA00023125"/>
    </source>
</evidence>
<evidence type="ECO:0000256" key="5">
    <source>
        <dbReference type="ARBA" id="ARBA00023242"/>
    </source>
</evidence>
<dbReference type="GO" id="GO:0043565">
    <property type="term" value="F:sequence-specific DNA binding"/>
    <property type="evidence" value="ECO:0007669"/>
    <property type="project" value="InterPro"/>
</dbReference>
<dbReference type="Pfam" id="PF03106">
    <property type="entry name" value="WRKY"/>
    <property type="match status" value="1"/>
</dbReference>
<evidence type="ECO:0000256" key="1">
    <source>
        <dbReference type="ARBA" id="ARBA00004123"/>
    </source>
</evidence>
<dbReference type="Gene3D" id="2.20.25.80">
    <property type="entry name" value="WRKY domain"/>
    <property type="match status" value="1"/>
</dbReference>
<dbReference type="FunFam" id="2.20.25.80:FF:000004">
    <property type="entry name" value="WRKY transcription factor 65"/>
    <property type="match status" value="1"/>
</dbReference>
<dbReference type="GO" id="GO:0005634">
    <property type="term" value="C:nucleus"/>
    <property type="evidence" value="ECO:0007669"/>
    <property type="project" value="UniProtKB-SubCell"/>
</dbReference>
<sequence>MAVEFITGYDRGGDGDHSFVGNNDATRAATAGEAACGGIQSVEKLMDMISEQKHEENDDYSSLEKQEFAGVAVSILDNNNNKPRTRLLGHARFRRAPSTTNLLPNNLQLQQMDHEKETINATRFFELSKEKDGFSPQQRSKEEQVSSSAFKLYCPTSILPPLPQRKSNNYHDYPSRFSHNQRNNNVEANNGSSTSIDFSTTNSCTYLSTLTNNIDDDHSLQIQRVSLNKGSYSYMQKPPLSNSSLNKRKCNSLDNNVQSSSSKCHCYKKRKSKLKRVIRVAAISSKTADIPSDDFSWRKYGQKPIKGSPHPRGYYKCSSVRGCPARKHVERAVDDPNMLVVTYEGEHNHTLTHDDYANDAVILQSS</sequence>
<keyword evidence="4" id="KW-0804">Transcription</keyword>
<dbReference type="SUPFAM" id="SSF118290">
    <property type="entry name" value="WRKY DNA-binding domain"/>
    <property type="match status" value="1"/>
</dbReference>
<feature type="domain" description="WRKY" evidence="7">
    <location>
        <begin position="286"/>
        <end position="352"/>
    </location>
</feature>
<evidence type="ECO:0000256" key="4">
    <source>
        <dbReference type="ARBA" id="ARBA00023163"/>
    </source>
</evidence>
<evidence type="ECO:0000256" key="6">
    <source>
        <dbReference type="SAM" id="MobiDB-lite"/>
    </source>
</evidence>
<feature type="compositionally biased region" description="Polar residues" evidence="6">
    <location>
        <begin position="177"/>
        <end position="194"/>
    </location>
</feature>
<organism evidence="8 9">
    <name type="scientific">Arachis hypogaea</name>
    <name type="common">Peanut</name>
    <dbReference type="NCBI Taxonomy" id="3818"/>
    <lineage>
        <taxon>Eukaryota</taxon>
        <taxon>Viridiplantae</taxon>
        <taxon>Streptophyta</taxon>
        <taxon>Embryophyta</taxon>
        <taxon>Tracheophyta</taxon>
        <taxon>Spermatophyta</taxon>
        <taxon>Magnoliopsida</taxon>
        <taxon>eudicotyledons</taxon>
        <taxon>Gunneridae</taxon>
        <taxon>Pentapetalae</taxon>
        <taxon>rosids</taxon>
        <taxon>fabids</taxon>
        <taxon>Fabales</taxon>
        <taxon>Fabaceae</taxon>
        <taxon>Papilionoideae</taxon>
        <taxon>50 kb inversion clade</taxon>
        <taxon>dalbergioids sensu lato</taxon>
        <taxon>Dalbergieae</taxon>
        <taxon>Pterocarpus clade</taxon>
        <taxon>Arachis</taxon>
    </lineage>
</organism>
<dbReference type="InterPro" id="IPR018872">
    <property type="entry name" value="Zn-cluster-dom"/>
</dbReference>
<dbReference type="Proteomes" id="UP000289738">
    <property type="component" value="Chromosome B06"/>
</dbReference>
<evidence type="ECO:0000256" key="2">
    <source>
        <dbReference type="ARBA" id="ARBA00023015"/>
    </source>
</evidence>
<dbReference type="PANTHER" id="PTHR31282">
    <property type="entry name" value="WRKY TRANSCRIPTION FACTOR 21-RELATED"/>
    <property type="match status" value="1"/>
</dbReference>
<dbReference type="AlphaFoldDB" id="A0A444YWA5"/>
<dbReference type="STRING" id="3818.A0A444YWA5"/>
<comment type="subcellular location">
    <subcellularLocation>
        <location evidence="1">Nucleus</location>
    </subcellularLocation>
</comment>
<dbReference type="PROSITE" id="PS50811">
    <property type="entry name" value="WRKY"/>
    <property type="match status" value="1"/>
</dbReference>
<protein>
    <recommendedName>
        <fullName evidence="7">WRKY domain-containing protein</fullName>
    </recommendedName>
</protein>
<keyword evidence="5" id="KW-0539">Nucleus</keyword>
<dbReference type="GO" id="GO:0005516">
    <property type="term" value="F:calmodulin binding"/>
    <property type="evidence" value="ECO:0007669"/>
    <property type="project" value="UniProtKB-ARBA"/>
</dbReference>
<accession>A0A444YWA5</accession>
<dbReference type="EMBL" id="SDMP01000016">
    <property type="protein sequence ID" value="RYR06202.1"/>
    <property type="molecule type" value="Genomic_DNA"/>
</dbReference>
<evidence type="ECO:0000313" key="8">
    <source>
        <dbReference type="EMBL" id="RYR06202.1"/>
    </source>
</evidence>
<reference evidence="8 9" key="1">
    <citation type="submission" date="2019-01" db="EMBL/GenBank/DDBJ databases">
        <title>Sequencing of cultivated peanut Arachis hypogaea provides insights into genome evolution and oil improvement.</title>
        <authorList>
            <person name="Chen X."/>
        </authorList>
    </citation>
    <scope>NUCLEOTIDE SEQUENCE [LARGE SCALE GENOMIC DNA]</scope>
    <source>
        <strain evidence="9">cv. Fuhuasheng</strain>
        <tissue evidence="8">Leaves</tissue>
    </source>
</reference>
<name>A0A444YWA5_ARAHY</name>
<evidence type="ECO:0000259" key="7">
    <source>
        <dbReference type="PROSITE" id="PS50811"/>
    </source>
</evidence>
<dbReference type="InterPro" id="IPR044810">
    <property type="entry name" value="WRKY_plant"/>
</dbReference>
<dbReference type="SMART" id="SM00774">
    <property type="entry name" value="WRKY"/>
    <property type="match status" value="1"/>
</dbReference>